<evidence type="ECO:0000256" key="8">
    <source>
        <dbReference type="RuleBase" id="RU362026"/>
    </source>
</evidence>
<dbReference type="EMBL" id="AP021858">
    <property type="protein sequence ID" value="BBO23278.1"/>
    <property type="molecule type" value="Genomic_DNA"/>
</dbReference>
<proteinExistence type="inferred from homology"/>
<accession>A0A809R9F2</accession>
<dbReference type="KEGG" id="npy:NPRO_08730"/>
<dbReference type="SUPFAM" id="SSF53335">
    <property type="entry name" value="S-adenosyl-L-methionine-dependent methyltransferases"/>
    <property type="match status" value="1"/>
</dbReference>
<dbReference type="GO" id="GO:0032259">
    <property type="term" value="P:methylation"/>
    <property type="evidence" value="ECO:0007669"/>
    <property type="project" value="UniProtKB-KW"/>
</dbReference>
<dbReference type="AlphaFoldDB" id="A0A809R9F2"/>
<protein>
    <recommendedName>
        <fullName evidence="8">Methyltransferase</fullName>
        <ecNumber evidence="8">2.1.1.-</ecNumber>
    </recommendedName>
</protein>
<sequence length="306" mass="34589">MKDLLVYKTELGEMHCADSLAFMRGLKEASVDLVMTSPPYALHFKKEYGNADQHEYIAWMLPFAAEIKRILKPEGSFVLNIGGAWTPGKPVRSLYHFRLLLALCDEVGFHLAQEMFWYNPAKMPAPAEWVNVQRIRVKDSVEYLFWLSKTPRPKANNNNVLLPYSRDMQRLVARGVKQSVRPSGHVIKSSFTSENAGSIPSNLIQCGNNESNSNYIRGSKEKGTQIHPARFPAELPRFFIRFLTDPGDLVLDPFAGSNTTGAVAETLGRRWLGVEINESYARDSELRFSDPDLLRNGQVKLQESLL</sequence>
<evidence type="ECO:0000256" key="2">
    <source>
        <dbReference type="ARBA" id="ARBA00022603"/>
    </source>
</evidence>
<dbReference type="Gene3D" id="3.40.50.150">
    <property type="entry name" value="Vaccinia Virus protein VP39"/>
    <property type="match status" value="1"/>
</dbReference>
<keyword evidence="6" id="KW-0238">DNA-binding</keyword>
<dbReference type="GO" id="GO:0009307">
    <property type="term" value="P:DNA restriction-modification system"/>
    <property type="evidence" value="ECO:0007669"/>
    <property type="project" value="UniProtKB-KW"/>
</dbReference>
<dbReference type="InterPro" id="IPR017985">
    <property type="entry name" value="MeTrfase_CN4_CS"/>
</dbReference>
<feature type="domain" description="DNA methylase N-4/N-6" evidence="9">
    <location>
        <begin position="31"/>
        <end position="284"/>
    </location>
</feature>
<dbReference type="GO" id="GO:0003677">
    <property type="term" value="F:DNA binding"/>
    <property type="evidence" value="ECO:0007669"/>
    <property type="project" value="UniProtKB-KW"/>
</dbReference>
<evidence type="ECO:0000256" key="1">
    <source>
        <dbReference type="ARBA" id="ARBA00010203"/>
    </source>
</evidence>
<organism evidence="10 11">
    <name type="scientific">Candidatus Nitrosymbiomonas proteolyticus</name>
    <dbReference type="NCBI Taxonomy" id="2608984"/>
    <lineage>
        <taxon>Bacteria</taxon>
        <taxon>Bacillati</taxon>
        <taxon>Armatimonadota</taxon>
        <taxon>Armatimonadota incertae sedis</taxon>
        <taxon>Candidatus Nitrosymbiomonas</taxon>
    </lineage>
</organism>
<dbReference type="Pfam" id="PF01555">
    <property type="entry name" value="N6_N4_Mtase"/>
    <property type="match status" value="1"/>
</dbReference>
<evidence type="ECO:0000256" key="7">
    <source>
        <dbReference type="ARBA" id="ARBA00049120"/>
    </source>
</evidence>
<dbReference type="Proteomes" id="UP000662873">
    <property type="component" value="Chromosome"/>
</dbReference>
<gene>
    <name evidence="10" type="ORF">NPRO_08730</name>
</gene>
<dbReference type="GO" id="GO:0015667">
    <property type="term" value="F:site-specific DNA-methyltransferase (cytosine-N4-specific) activity"/>
    <property type="evidence" value="ECO:0007669"/>
    <property type="project" value="UniProtKB-EC"/>
</dbReference>
<evidence type="ECO:0000256" key="3">
    <source>
        <dbReference type="ARBA" id="ARBA00022679"/>
    </source>
</evidence>
<comment type="similarity">
    <text evidence="1">Belongs to the N(4)/N(6)-methyltransferase family. N(4) subfamily.</text>
</comment>
<keyword evidence="2 10" id="KW-0489">Methyltransferase</keyword>
<comment type="catalytic activity">
    <reaction evidence="7">
        <text>a 2'-deoxycytidine in DNA + S-adenosyl-L-methionine = an N(4)-methyl-2'-deoxycytidine in DNA + S-adenosyl-L-homocysteine + H(+)</text>
        <dbReference type="Rhea" id="RHEA:16857"/>
        <dbReference type="Rhea" id="RHEA-COMP:11369"/>
        <dbReference type="Rhea" id="RHEA-COMP:13674"/>
        <dbReference type="ChEBI" id="CHEBI:15378"/>
        <dbReference type="ChEBI" id="CHEBI:57856"/>
        <dbReference type="ChEBI" id="CHEBI:59789"/>
        <dbReference type="ChEBI" id="CHEBI:85452"/>
        <dbReference type="ChEBI" id="CHEBI:137933"/>
        <dbReference type="EC" id="2.1.1.113"/>
    </reaction>
</comment>
<evidence type="ECO:0000256" key="5">
    <source>
        <dbReference type="ARBA" id="ARBA00022747"/>
    </source>
</evidence>
<dbReference type="EC" id="2.1.1.-" evidence="8"/>
<evidence type="ECO:0000256" key="6">
    <source>
        <dbReference type="ARBA" id="ARBA00023125"/>
    </source>
</evidence>
<dbReference type="PROSITE" id="PS00093">
    <property type="entry name" value="N4_MTASE"/>
    <property type="match status" value="1"/>
</dbReference>
<keyword evidence="4" id="KW-0949">S-adenosyl-L-methionine</keyword>
<evidence type="ECO:0000259" key="9">
    <source>
        <dbReference type="Pfam" id="PF01555"/>
    </source>
</evidence>
<keyword evidence="3" id="KW-0808">Transferase</keyword>
<dbReference type="InterPro" id="IPR002941">
    <property type="entry name" value="DNA_methylase_N4/N6"/>
</dbReference>
<dbReference type="InterPro" id="IPR001091">
    <property type="entry name" value="RM_Methyltransferase"/>
</dbReference>
<keyword evidence="5" id="KW-0680">Restriction system</keyword>
<dbReference type="PRINTS" id="PR00508">
    <property type="entry name" value="S21N4MTFRASE"/>
</dbReference>
<evidence type="ECO:0000313" key="10">
    <source>
        <dbReference type="EMBL" id="BBO23278.1"/>
    </source>
</evidence>
<dbReference type="GO" id="GO:0008170">
    <property type="term" value="F:N-methyltransferase activity"/>
    <property type="evidence" value="ECO:0007669"/>
    <property type="project" value="InterPro"/>
</dbReference>
<name>A0A809R9F2_9BACT</name>
<evidence type="ECO:0000256" key="4">
    <source>
        <dbReference type="ARBA" id="ARBA00022691"/>
    </source>
</evidence>
<reference evidence="10" key="1">
    <citation type="journal article" name="DNA Res.">
        <title>The physiological potential of anammox bacteria as revealed by their core genome structure.</title>
        <authorList>
            <person name="Okubo T."/>
            <person name="Toyoda A."/>
            <person name="Fukuhara K."/>
            <person name="Uchiyama I."/>
            <person name="Harigaya Y."/>
            <person name="Kuroiwa M."/>
            <person name="Suzuki T."/>
            <person name="Murakami Y."/>
            <person name="Suwa Y."/>
            <person name="Takami H."/>
        </authorList>
    </citation>
    <scope>NUCLEOTIDE SEQUENCE</scope>
    <source>
        <strain evidence="10">317325-2</strain>
    </source>
</reference>
<evidence type="ECO:0000313" key="11">
    <source>
        <dbReference type="Proteomes" id="UP000662873"/>
    </source>
</evidence>
<dbReference type="InterPro" id="IPR029063">
    <property type="entry name" value="SAM-dependent_MTases_sf"/>
</dbReference>